<evidence type="ECO:0000256" key="2">
    <source>
        <dbReference type="ARBA" id="ARBA00022540"/>
    </source>
</evidence>
<proteinExistence type="predicted"/>
<evidence type="ECO:0000259" key="6">
    <source>
        <dbReference type="Pfam" id="PF08662"/>
    </source>
</evidence>
<dbReference type="InterPro" id="IPR035979">
    <property type="entry name" value="RBD_domain_sf"/>
</dbReference>
<dbReference type="InterPro" id="IPR015943">
    <property type="entry name" value="WD40/YVTN_repeat-like_dom_sf"/>
</dbReference>
<dbReference type="GeneID" id="24918507"/>
<dbReference type="InParanoid" id="D8LYW9"/>
<sequence>MVLDVQAALGEKAKFITSEEIKPICDTSSLVVMDGIAVVDEEKAKKLRLFLLKKIQPFGSVVKNDIFIPIDPETGKSYGAALFEMASPEEAKKVISGLHNTPMDKLHTFHLYSYADIVDSLQDPNTMELPNKESFAPLKKLASTPYFSLSMFRYAFQRDQFLIRYKDQVEVYWCDSPSPQLAHDGKNDLACSQPPIEWSPLGTYVVTYHGQGIMLHSGSSFCECGRLPHKDVKRVLFSRHERYALTWNGATGASAKDAVAVWDVATNHLLRRFPCTDPHWPSFAFSANEQFLAVKGSNGIGLFSLPDFRLLRQACFGVPSIADFAWSPTGAILSYVIPETESKPATVVLLDVQQGRMLQSVSLNNVQQLRLAWSPRGSALALVVARKANRRAKTLFYQISLVRVALRNLPVETLQMEEAVDALEWENDDQRFALLTTNAKAQHNVSFYAVTAGMEPGKPKKHELTKLYTIPNRACNRLYWSPAGNYILLAGLGTSLRGKLEFWDVSARMSLKEQEHFSCTDVAWSPNGHFCVTSSCYSKENKQDYENGFDVWDVTGESVAKKRLPQFLTLQFRPWPMECVTEEMEAEAKSELETKEKEYKKQMVQMEAMKHIDEIRKKLGWIDAFRERRRRILETMEAMNAERKAMKDKEEEMVEIEVLEEVELLELKNEAC</sequence>
<gene>
    <name evidence="7" type="ORF">GSBLH_T00001234001</name>
</gene>
<dbReference type="GO" id="GO:0003743">
    <property type="term" value="F:translation initiation factor activity"/>
    <property type="evidence" value="ECO:0007669"/>
    <property type="project" value="UniProtKB-KW"/>
</dbReference>
<accession>D8LYW9</accession>
<dbReference type="SUPFAM" id="SSF54928">
    <property type="entry name" value="RNA-binding domain, RBD"/>
    <property type="match status" value="1"/>
</dbReference>
<dbReference type="Gene3D" id="3.30.70.330">
    <property type="match status" value="1"/>
</dbReference>
<dbReference type="PANTHER" id="PTHR14068:SF0">
    <property type="entry name" value="EUKARYOTIC TRANSLATION INITIATION FACTOR 3 SUBUNIT B"/>
    <property type="match status" value="1"/>
</dbReference>
<evidence type="ECO:0000256" key="5">
    <source>
        <dbReference type="SAM" id="Coils"/>
    </source>
</evidence>
<dbReference type="RefSeq" id="XP_012895056.1">
    <property type="nucleotide sequence ID" value="XM_013039602.1"/>
</dbReference>
<evidence type="ECO:0000256" key="4">
    <source>
        <dbReference type="ARBA" id="ARBA00022917"/>
    </source>
</evidence>
<evidence type="ECO:0000256" key="1">
    <source>
        <dbReference type="ARBA" id="ARBA00022490"/>
    </source>
</evidence>
<keyword evidence="4" id="KW-0648">Protein biosynthesis</keyword>
<dbReference type="FunCoup" id="D8LYW9">
    <property type="interactions" value="749"/>
</dbReference>
<dbReference type="PANTHER" id="PTHR14068">
    <property type="entry name" value="EUKARYOTIC TRANSLATION INITIATION FACTOR 3 EIF3 -RELATED"/>
    <property type="match status" value="1"/>
</dbReference>
<feature type="coiled-coil region" evidence="5">
    <location>
        <begin position="585"/>
        <end position="659"/>
    </location>
</feature>
<evidence type="ECO:0000256" key="3">
    <source>
        <dbReference type="ARBA" id="ARBA00022884"/>
    </source>
</evidence>
<dbReference type="Proteomes" id="UP000008312">
    <property type="component" value="Unassembled WGS sequence"/>
</dbReference>
<keyword evidence="2" id="KW-0396">Initiation factor</keyword>
<evidence type="ECO:0000313" key="7">
    <source>
        <dbReference type="EMBL" id="CBK21008.2"/>
    </source>
</evidence>
<dbReference type="Pfam" id="PF08662">
    <property type="entry name" value="eIF2A"/>
    <property type="match status" value="1"/>
</dbReference>
<dbReference type="GO" id="GO:0003723">
    <property type="term" value="F:RNA binding"/>
    <property type="evidence" value="ECO:0007669"/>
    <property type="project" value="UniProtKB-KW"/>
</dbReference>
<dbReference type="InterPro" id="IPR011400">
    <property type="entry name" value="EIF3B"/>
</dbReference>
<keyword evidence="1" id="KW-0963">Cytoplasm</keyword>
<organism evidence="7">
    <name type="scientific">Blastocystis hominis</name>
    <dbReference type="NCBI Taxonomy" id="12968"/>
    <lineage>
        <taxon>Eukaryota</taxon>
        <taxon>Sar</taxon>
        <taxon>Stramenopiles</taxon>
        <taxon>Bigyra</taxon>
        <taxon>Opalozoa</taxon>
        <taxon>Opalinata</taxon>
        <taxon>Blastocystidae</taxon>
        <taxon>Blastocystis</taxon>
    </lineage>
</organism>
<dbReference type="InterPro" id="IPR013979">
    <property type="entry name" value="TIF_beta_prop-like"/>
</dbReference>
<keyword evidence="5" id="KW-0175">Coiled coil</keyword>
<dbReference type="Gene3D" id="2.130.10.10">
    <property type="entry name" value="YVTN repeat-like/Quinoprotein amine dehydrogenase"/>
    <property type="match status" value="2"/>
</dbReference>
<protein>
    <recommendedName>
        <fullName evidence="6">Translation initiation factor beta propellor-like domain-containing protein</fullName>
    </recommendedName>
</protein>
<keyword evidence="3" id="KW-0694">RNA-binding</keyword>
<dbReference type="OrthoDB" id="10250414at2759"/>
<name>D8LYW9_BLAHO</name>
<dbReference type="GO" id="GO:0031369">
    <property type="term" value="F:translation initiation factor binding"/>
    <property type="evidence" value="ECO:0007669"/>
    <property type="project" value="InterPro"/>
</dbReference>
<keyword evidence="8" id="KW-1185">Reference proteome</keyword>
<dbReference type="SUPFAM" id="SSF69322">
    <property type="entry name" value="Tricorn protease domain 2"/>
    <property type="match status" value="1"/>
</dbReference>
<feature type="domain" description="Translation initiation factor beta propellor-like" evidence="6">
    <location>
        <begin position="363"/>
        <end position="568"/>
    </location>
</feature>
<dbReference type="OMA" id="LWGGPQF"/>
<reference evidence="7" key="1">
    <citation type="submission" date="2010-02" db="EMBL/GenBank/DDBJ databases">
        <title>Sequencing and annotation of the Blastocystis hominis genome.</title>
        <authorList>
            <person name="Wincker P."/>
        </authorList>
    </citation>
    <scope>NUCLEOTIDE SEQUENCE</scope>
    <source>
        <strain evidence="7">Singapore isolate B</strain>
    </source>
</reference>
<dbReference type="EMBL" id="FN668640">
    <property type="protein sequence ID" value="CBK21008.2"/>
    <property type="molecule type" value="Genomic_DNA"/>
</dbReference>
<dbReference type="GO" id="GO:0005852">
    <property type="term" value="C:eukaryotic translation initiation factor 3 complex"/>
    <property type="evidence" value="ECO:0007669"/>
    <property type="project" value="InterPro"/>
</dbReference>
<dbReference type="InterPro" id="IPR012677">
    <property type="entry name" value="Nucleotide-bd_a/b_plait_sf"/>
</dbReference>
<dbReference type="AlphaFoldDB" id="D8LYW9"/>
<evidence type="ECO:0000313" key="8">
    <source>
        <dbReference type="Proteomes" id="UP000008312"/>
    </source>
</evidence>